<evidence type="ECO:0000313" key="2">
    <source>
        <dbReference type="Proteomes" id="UP000299102"/>
    </source>
</evidence>
<dbReference type="AlphaFoldDB" id="A0A4C1Z2V1"/>
<keyword evidence="2" id="KW-1185">Reference proteome</keyword>
<dbReference type="EMBL" id="BGZK01001535">
    <property type="protein sequence ID" value="GBP81860.1"/>
    <property type="molecule type" value="Genomic_DNA"/>
</dbReference>
<reference evidence="1 2" key="1">
    <citation type="journal article" date="2019" name="Commun. Biol.">
        <title>The bagworm genome reveals a unique fibroin gene that provides high tensile strength.</title>
        <authorList>
            <person name="Kono N."/>
            <person name="Nakamura H."/>
            <person name="Ohtoshi R."/>
            <person name="Tomita M."/>
            <person name="Numata K."/>
            <person name="Arakawa K."/>
        </authorList>
    </citation>
    <scope>NUCLEOTIDE SEQUENCE [LARGE SCALE GENOMIC DNA]</scope>
</reference>
<name>A0A4C1Z2V1_EUMVA</name>
<sequence>MGPLDGGRPNFALEITDWKGVSTALEIIDTPSLNSIPDDISTTDEIDSAIDALTNYVITVVQRSEREVPASSDGRKLPADTVELTKAKNAVLRRVSAYPTTEHKSRTRVLQ</sequence>
<proteinExistence type="predicted"/>
<gene>
    <name evidence="1" type="ORF">EVAR_55060_1</name>
</gene>
<organism evidence="1 2">
    <name type="scientific">Eumeta variegata</name>
    <name type="common">Bagworm moth</name>
    <name type="synonym">Eumeta japonica</name>
    <dbReference type="NCBI Taxonomy" id="151549"/>
    <lineage>
        <taxon>Eukaryota</taxon>
        <taxon>Metazoa</taxon>
        <taxon>Ecdysozoa</taxon>
        <taxon>Arthropoda</taxon>
        <taxon>Hexapoda</taxon>
        <taxon>Insecta</taxon>
        <taxon>Pterygota</taxon>
        <taxon>Neoptera</taxon>
        <taxon>Endopterygota</taxon>
        <taxon>Lepidoptera</taxon>
        <taxon>Glossata</taxon>
        <taxon>Ditrysia</taxon>
        <taxon>Tineoidea</taxon>
        <taxon>Psychidae</taxon>
        <taxon>Oiketicinae</taxon>
        <taxon>Eumeta</taxon>
    </lineage>
</organism>
<dbReference type="Proteomes" id="UP000299102">
    <property type="component" value="Unassembled WGS sequence"/>
</dbReference>
<protein>
    <submittedName>
        <fullName evidence="1">Uncharacterized protein</fullName>
    </submittedName>
</protein>
<dbReference type="OrthoDB" id="410155at2759"/>
<comment type="caution">
    <text evidence="1">The sequence shown here is derived from an EMBL/GenBank/DDBJ whole genome shotgun (WGS) entry which is preliminary data.</text>
</comment>
<evidence type="ECO:0000313" key="1">
    <source>
        <dbReference type="EMBL" id="GBP81860.1"/>
    </source>
</evidence>
<accession>A0A4C1Z2V1</accession>